<evidence type="ECO:0000256" key="2">
    <source>
        <dbReference type="ARBA" id="ARBA00004687"/>
    </source>
</evidence>
<dbReference type="eggNOG" id="KOG1771">
    <property type="taxonomic scope" value="Eukaryota"/>
</dbReference>
<evidence type="ECO:0000313" key="14">
    <source>
        <dbReference type="EMBL" id="EMF08651.1"/>
    </source>
</evidence>
<keyword evidence="13" id="KW-0732">Signal</keyword>
<feature type="chain" id="PRO_5004032071" description="Mannosyltransferase" evidence="13">
    <location>
        <begin position="19"/>
        <end position="573"/>
    </location>
</feature>
<feature type="transmembrane region" description="Helical" evidence="12">
    <location>
        <begin position="323"/>
        <end position="342"/>
    </location>
</feature>
<keyword evidence="5 12" id="KW-0328">Glycosyltransferase</keyword>
<keyword evidence="4" id="KW-0337">GPI-anchor biosynthesis</keyword>
<dbReference type="EC" id="2.4.1.-" evidence="12"/>
<keyword evidence="15" id="KW-1185">Reference proteome</keyword>
<dbReference type="RefSeq" id="XP_016756772.1">
    <property type="nucleotide sequence ID" value="XM_016908363.2"/>
</dbReference>
<dbReference type="GeneID" id="27905500"/>
<feature type="non-terminal residue" evidence="14">
    <location>
        <position position="1"/>
    </location>
</feature>
<dbReference type="Proteomes" id="UP000016931">
    <property type="component" value="Unassembled WGS sequence"/>
</dbReference>
<evidence type="ECO:0000256" key="3">
    <source>
        <dbReference type="ARBA" id="ARBA00006065"/>
    </source>
</evidence>
<evidence type="ECO:0000313" key="15">
    <source>
        <dbReference type="Proteomes" id="UP000016931"/>
    </source>
</evidence>
<feature type="transmembrane region" description="Helical" evidence="12">
    <location>
        <begin position="186"/>
        <end position="219"/>
    </location>
</feature>
<evidence type="ECO:0000256" key="9">
    <source>
        <dbReference type="ARBA" id="ARBA00022989"/>
    </source>
</evidence>
<evidence type="ECO:0000256" key="11">
    <source>
        <dbReference type="ARBA" id="ARBA00024708"/>
    </source>
</evidence>
<proteinExistence type="inferred from homology"/>
<dbReference type="UniPathway" id="UPA00196"/>
<comment type="subcellular location">
    <subcellularLocation>
        <location evidence="1 12">Endoplasmic reticulum membrane</location>
        <topology evidence="1 12">Multi-pass membrane protein</topology>
    </subcellularLocation>
</comment>
<dbReference type="PANTHER" id="PTHR22760">
    <property type="entry name" value="GLYCOSYLTRANSFERASE"/>
    <property type="match status" value="1"/>
</dbReference>
<dbReference type="OrthoDB" id="416834at2759"/>
<organism evidence="14 15">
    <name type="scientific">Sphaerulina musiva (strain SO2202)</name>
    <name type="common">Poplar stem canker fungus</name>
    <name type="synonym">Septoria musiva</name>
    <dbReference type="NCBI Taxonomy" id="692275"/>
    <lineage>
        <taxon>Eukaryota</taxon>
        <taxon>Fungi</taxon>
        <taxon>Dikarya</taxon>
        <taxon>Ascomycota</taxon>
        <taxon>Pezizomycotina</taxon>
        <taxon>Dothideomycetes</taxon>
        <taxon>Dothideomycetidae</taxon>
        <taxon>Mycosphaerellales</taxon>
        <taxon>Mycosphaerellaceae</taxon>
        <taxon>Sphaerulina</taxon>
    </lineage>
</organism>
<feature type="transmembrane region" description="Helical" evidence="12">
    <location>
        <begin position="377"/>
        <end position="395"/>
    </location>
</feature>
<comment type="pathway">
    <text evidence="2">Glycolipid biosynthesis; glycosylphosphatidylinositol-anchor biosynthesis.</text>
</comment>
<keyword evidence="8 12" id="KW-0256">Endoplasmic reticulum</keyword>
<dbReference type="STRING" id="692275.M3CY86"/>
<keyword evidence="10 12" id="KW-0472">Membrane</keyword>
<feature type="transmembrane region" description="Helical" evidence="12">
    <location>
        <begin position="148"/>
        <end position="165"/>
    </location>
</feature>
<evidence type="ECO:0000256" key="12">
    <source>
        <dbReference type="RuleBase" id="RU363075"/>
    </source>
</evidence>
<gene>
    <name evidence="14" type="ORF">SEPMUDRAFT_22811</name>
</gene>
<sequence length="573" mass="64753">IFIALLVFRTINSQLVWTFFQPDEYFQALEPAWKLAFGPNSGAWLTWEWREGLRTSVHPYLFAAAYKAAASICELVHLPEHSRAAALVAAPRLLQAFWAAAMDFLTWRMASTVYGSGHAAATAALALTILSPWQWFCSVRTFSNSLEATLTTCSLCYFPWAYFLGPSMNKTTNRASFGAHEYASPTGLYIALTAAAAAFYLRPTNIIIWLSISACLVWYNRDFARAVTLIQAATLVGITIVITFASVDRIYYSGWTFPPLRFLQFNVVQSLAVFYGKNRPDYYVTEGLPLLLTTALPFALVGVYLSLCRRSSHSSQSIIQERTVSVFAATIISSVLALSLIAHKEVRFIYPLLPMLHVLAARPLASSFSTNKIGRLMILAAGIAINIYIAYYVSFVHQRGVVDVVHYLRHRQESWLDASPMEHATGPESANITVGFLMPCHSTPWRSHFVYPEITAWALTCEPPIHMPTEERASYLDEADIFYNEPLRWLANNMQDRDTISLTITSDVTGDPSLDDRTRRPWPHYLVAFESLQPTLASVLNGTRYKECRRFFNTHWHDDSRRTGDVIVWCMRR</sequence>
<keyword evidence="9 12" id="KW-1133">Transmembrane helix</keyword>
<accession>M3CY86</accession>
<dbReference type="GO" id="GO:0006506">
    <property type="term" value="P:GPI anchor biosynthetic process"/>
    <property type="evidence" value="ECO:0007669"/>
    <property type="project" value="UniProtKB-UniPathway"/>
</dbReference>
<feature type="transmembrane region" description="Helical" evidence="12">
    <location>
        <begin position="117"/>
        <end position="136"/>
    </location>
</feature>
<keyword evidence="7 12" id="KW-0812">Transmembrane</keyword>
<evidence type="ECO:0000256" key="13">
    <source>
        <dbReference type="SAM" id="SignalP"/>
    </source>
</evidence>
<evidence type="ECO:0000256" key="10">
    <source>
        <dbReference type="ARBA" id="ARBA00023136"/>
    </source>
</evidence>
<keyword evidence="6 14" id="KW-0808">Transferase</keyword>
<evidence type="ECO:0000256" key="7">
    <source>
        <dbReference type="ARBA" id="ARBA00022692"/>
    </source>
</evidence>
<dbReference type="InterPro" id="IPR005599">
    <property type="entry name" value="GPI_mannosylTrfase"/>
</dbReference>
<evidence type="ECO:0000256" key="8">
    <source>
        <dbReference type="ARBA" id="ARBA00022824"/>
    </source>
</evidence>
<dbReference type="HOGENOM" id="CLU_012353_1_1_1"/>
<protein>
    <recommendedName>
        <fullName evidence="12">Mannosyltransferase</fullName>
        <ecNumber evidence="12">2.4.1.-</ecNumber>
    </recommendedName>
</protein>
<dbReference type="PANTHER" id="PTHR22760:SF4">
    <property type="entry name" value="GPI MANNOSYLTRANSFERASE 3"/>
    <property type="match status" value="1"/>
</dbReference>
<evidence type="ECO:0000256" key="6">
    <source>
        <dbReference type="ARBA" id="ARBA00022679"/>
    </source>
</evidence>
<dbReference type="GO" id="GO:0000026">
    <property type="term" value="F:alpha-1,2-mannosyltransferase activity"/>
    <property type="evidence" value="ECO:0007669"/>
    <property type="project" value="TreeGrafter"/>
</dbReference>
<dbReference type="GO" id="GO:0005789">
    <property type="term" value="C:endoplasmic reticulum membrane"/>
    <property type="evidence" value="ECO:0007669"/>
    <property type="project" value="UniProtKB-SubCell"/>
</dbReference>
<evidence type="ECO:0000256" key="1">
    <source>
        <dbReference type="ARBA" id="ARBA00004477"/>
    </source>
</evidence>
<dbReference type="OMA" id="HEWPDYL"/>
<dbReference type="AlphaFoldDB" id="M3CY86"/>
<reference evidence="14 15" key="1">
    <citation type="journal article" date="2012" name="PLoS Pathog.">
        <title>Diverse lifestyles and strategies of plant pathogenesis encoded in the genomes of eighteen Dothideomycetes fungi.</title>
        <authorList>
            <person name="Ohm R.A."/>
            <person name="Feau N."/>
            <person name="Henrissat B."/>
            <person name="Schoch C.L."/>
            <person name="Horwitz B.A."/>
            <person name="Barry K.W."/>
            <person name="Condon B.J."/>
            <person name="Copeland A.C."/>
            <person name="Dhillon B."/>
            <person name="Glaser F."/>
            <person name="Hesse C.N."/>
            <person name="Kosti I."/>
            <person name="LaButti K."/>
            <person name="Lindquist E.A."/>
            <person name="Lucas S."/>
            <person name="Salamov A.A."/>
            <person name="Bradshaw R.E."/>
            <person name="Ciuffetti L."/>
            <person name="Hamelin R.C."/>
            <person name="Kema G.H.J."/>
            <person name="Lawrence C."/>
            <person name="Scott J.A."/>
            <person name="Spatafora J.W."/>
            <person name="Turgeon B.G."/>
            <person name="de Wit P.J.G.M."/>
            <person name="Zhong S."/>
            <person name="Goodwin S.B."/>
            <person name="Grigoriev I.V."/>
        </authorList>
    </citation>
    <scope>NUCLEOTIDE SEQUENCE [LARGE SCALE GENOMIC DNA]</scope>
    <source>
        <strain evidence="14 15">SO2202</strain>
    </source>
</reference>
<feature type="signal peptide" evidence="13">
    <location>
        <begin position="1"/>
        <end position="18"/>
    </location>
</feature>
<feature type="transmembrane region" description="Helical" evidence="12">
    <location>
        <begin position="288"/>
        <end position="307"/>
    </location>
</feature>
<evidence type="ECO:0000256" key="4">
    <source>
        <dbReference type="ARBA" id="ARBA00022502"/>
    </source>
</evidence>
<feature type="transmembrane region" description="Helical" evidence="12">
    <location>
        <begin position="225"/>
        <end position="247"/>
    </location>
</feature>
<comment type="similarity">
    <text evidence="3">Belongs to the glycosyltransferase 22 family. PIGB subfamily.</text>
</comment>
<comment type="function">
    <text evidence="11">Mannosyltransferase involved in glycosylphosphatidylinositol-anchor biosynthesis. Transfers the third mannose to Man2-GlcN-acyl-PI during GPI precursor assembly.</text>
</comment>
<dbReference type="Pfam" id="PF03901">
    <property type="entry name" value="Glyco_transf_22"/>
    <property type="match status" value="1"/>
</dbReference>
<evidence type="ECO:0000256" key="5">
    <source>
        <dbReference type="ARBA" id="ARBA00022676"/>
    </source>
</evidence>
<feature type="non-terminal residue" evidence="14">
    <location>
        <position position="573"/>
    </location>
</feature>
<name>M3CY86_SPHMS</name>
<dbReference type="EMBL" id="KB456271">
    <property type="protein sequence ID" value="EMF08651.1"/>
    <property type="molecule type" value="Genomic_DNA"/>
</dbReference>